<evidence type="ECO:0000313" key="14">
    <source>
        <dbReference type="Proteomes" id="UP000001901"/>
    </source>
</evidence>
<accession>D2RF65</accession>
<dbReference type="Proteomes" id="UP000001901">
    <property type="component" value="Chromosome"/>
</dbReference>
<evidence type="ECO:0000256" key="7">
    <source>
        <dbReference type="ARBA" id="ARBA00022763"/>
    </source>
</evidence>
<protein>
    <recommendedName>
        <fullName evidence="4">Type-4 uracil-DNA glycosylase</fullName>
        <ecNumber evidence="3">3.2.2.27</ecNumber>
    </recommendedName>
</protein>
<dbReference type="GeneID" id="8740408"/>
<dbReference type="InterPro" id="IPR005122">
    <property type="entry name" value="Uracil-DNA_glycosylase-like"/>
</dbReference>
<dbReference type="GO" id="GO:0046872">
    <property type="term" value="F:metal ion binding"/>
    <property type="evidence" value="ECO:0007669"/>
    <property type="project" value="UniProtKB-KW"/>
</dbReference>
<dbReference type="PANTHER" id="PTHR33693:SF1">
    <property type="entry name" value="TYPE-4 URACIL-DNA GLYCOSYLASE"/>
    <property type="match status" value="1"/>
</dbReference>
<name>D2RF65_ARCPA</name>
<dbReference type="GO" id="GO:0051539">
    <property type="term" value="F:4 iron, 4 sulfur cluster binding"/>
    <property type="evidence" value="ECO:0007669"/>
    <property type="project" value="UniProtKB-KW"/>
</dbReference>
<keyword evidence="9" id="KW-0408">Iron</keyword>
<reference evidence="13 14" key="1">
    <citation type="journal article" date="2010" name="Stand. Genomic Sci.">
        <title>Complete genome sequence of Archaeoglobus profundus type strain (AV18).</title>
        <authorList>
            <person name="von Jan M."/>
            <person name="Lapidus A."/>
            <person name="Del Rio T.G."/>
            <person name="Copeland A."/>
            <person name="Tice H."/>
            <person name="Cheng J.F."/>
            <person name="Lucas S."/>
            <person name="Chen F."/>
            <person name="Nolan M."/>
            <person name="Goodwin L."/>
            <person name="Han C."/>
            <person name="Pitluck S."/>
            <person name="Liolios K."/>
            <person name="Ivanova N."/>
            <person name="Mavromatis K."/>
            <person name="Ovchinnikova G."/>
            <person name="Chertkov O."/>
            <person name="Pati A."/>
            <person name="Chen A."/>
            <person name="Palaniappan K."/>
            <person name="Land M."/>
            <person name="Hauser L."/>
            <person name="Chang Y.J."/>
            <person name="Jeffries C.D."/>
            <person name="Saunders E."/>
            <person name="Brettin T."/>
            <person name="Detter J.C."/>
            <person name="Chain P."/>
            <person name="Eichinger K."/>
            <person name="Huber H."/>
            <person name="Spring S."/>
            <person name="Rohde M."/>
            <person name="Goker M."/>
            <person name="Wirth R."/>
            <person name="Woyke T."/>
            <person name="Bristow J."/>
            <person name="Eisen J.A."/>
            <person name="Markowitz V."/>
            <person name="Hugenholtz P."/>
            <person name="Kyrpides N.C."/>
            <person name="Klenk H.P."/>
        </authorList>
    </citation>
    <scope>NUCLEOTIDE SEQUENCE [LARGE SCALE GENOMIC DNA]</scope>
    <source>
        <strain evidence="14">DSM 5631 / JCM 9629 / NBRC 100127 / Av18</strain>
    </source>
</reference>
<dbReference type="InterPro" id="IPR036895">
    <property type="entry name" value="Uracil-DNA_glycosylase-like_sf"/>
</dbReference>
<dbReference type="NCBIfam" id="TIGR00758">
    <property type="entry name" value="UDG_fam4"/>
    <property type="match status" value="1"/>
</dbReference>
<dbReference type="STRING" id="572546.Arcpr_1714"/>
<keyword evidence="11" id="KW-0234">DNA repair</keyword>
<evidence type="ECO:0000259" key="12">
    <source>
        <dbReference type="SMART" id="SM00986"/>
    </source>
</evidence>
<dbReference type="NCBIfam" id="NF040953">
    <property type="entry name" value="Arch_udg"/>
    <property type="match status" value="1"/>
</dbReference>
<dbReference type="SUPFAM" id="SSF52141">
    <property type="entry name" value="Uracil-DNA glycosylase-like"/>
    <property type="match status" value="1"/>
</dbReference>
<keyword evidence="10" id="KW-0411">Iron-sulfur</keyword>
<feature type="domain" description="Uracil-DNA glycosylase-like" evidence="12">
    <location>
        <begin position="27"/>
        <end position="188"/>
    </location>
</feature>
<dbReference type="InterPro" id="IPR053423">
    <property type="entry name" value="Type-4_UDG"/>
</dbReference>
<evidence type="ECO:0000256" key="1">
    <source>
        <dbReference type="ARBA" id="ARBA00001400"/>
    </source>
</evidence>
<dbReference type="InterPro" id="IPR051536">
    <property type="entry name" value="UDG_Type-4/5"/>
</dbReference>
<dbReference type="eggNOG" id="arCOG00905">
    <property type="taxonomic scope" value="Archaea"/>
</dbReference>
<gene>
    <name evidence="13" type="ordered locus">Arcpr_1714</name>
</gene>
<evidence type="ECO:0000256" key="2">
    <source>
        <dbReference type="ARBA" id="ARBA00006521"/>
    </source>
</evidence>
<dbReference type="InterPro" id="IPR005273">
    <property type="entry name" value="Ura-DNA_glyco_family4"/>
</dbReference>
<dbReference type="PaxDb" id="572546-Arcpr_1714"/>
<dbReference type="Pfam" id="PF03167">
    <property type="entry name" value="UDG"/>
    <property type="match status" value="1"/>
</dbReference>
<dbReference type="PANTHER" id="PTHR33693">
    <property type="entry name" value="TYPE-5 URACIL-DNA GLYCOSYLASE"/>
    <property type="match status" value="1"/>
</dbReference>
<dbReference type="CDD" id="cd10030">
    <property type="entry name" value="UDG-F4_TTUDGA_SPO1dp_like"/>
    <property type="match status" value="1"/>
</dbReference>
<keyword evidence="6" id="KW-0479">Metal-binding</keyword>
<evidence type="ECO:0000256" key="6">
    <source>
        <dbReference type="ARBA" id="ARBA00022723"/>
    </source>
</evidence>
<dbReference type="KEGG" id="apo:Arcpr_1714"/>
<dbReference type="GO" id="GO:0004844">
    <property type="term" value="F:uracil DNA N-glycosylase activity"/>
    <property type="evidence" value="ECO:0007669"/>
    <property type="project" value="UniProtKB-EC"/>
</dbReference>
<keyword evidence="8" id="KW-0378">Hydrolase</keyword>
<evidence type="ECO:0000256" key="10">
    <source>
        <dbReference type="ARBA" id="ARBA00023014"/>
    </source>
</evidence>
<dbReference type="Gene3D" id="3.40.470.10">
    <property type="entry name" value="Uracil-DNA glycosylase-like domain"/>
    <property type="match status" value="1"/>
</dbReference>
<dbReference type="EC" id="3.2.2.27" evidence="3"/>
<evidence type="ECO:0000256" key="8">
    <source>
        <dbReference type="ARBA" id="ARBA00022801"/>
    </source>
</evidence>
<evidence type="ECO:0000256" key="11">
    <source>
        <dbReference type="ARBA" id="ARBA00023204"/>
    </source>
</evidence>
<dbReference type="GO" id="GO:0006281">
    <property type="term" value="P:DNA repair"/>
    <property type="evidence" value="ECO:0007669"/>
    <property type="project" value="UniProtKB-KW"/>
</dbReference>
<comment type="catalytic activity">
    <reaction evidence="1">
        <text>Hydrolyzes single-stranded DNA or mismatched double-stranded DNA and polynucleotides, releasing free uracil.</text>
        <dbReference type="EC" id="3.2.2.27"/>
    </reaction>
</comment>
<organism evidence="13 14">
    <name type="scientific">Archaeoglobus profundus (strain DSM 5631 / JCM 9629 / NBRC 100127 / Av18)</name>
    <dbReference type="NCBI Taxonomy" id="572546"/>
    <lineage>
        <taxon>Archaea</taxon>
        <taxon>Methanobacteriati</taxon>
        <taxon>Methanobacteriota</taxon>
        <taxon>Archaeoglobi</taxon>
        <taxon>Archaeoglobales</taxon>
        <taxon>Archaeoglobaceae</taxon>
        <taxon>Archaeoglobus</taxon>
    </lineage>
</organism>
<evidence type="ECO:0000313" key="13">
    <source>
        <dbReference type="EMBL" id="ADB58759.1"/>
    </source>
</evidence>
<dbReference type="HOGENOM" id="CLU_044815_1_3_2"/>
<comment type="similarity">
    <text evidence="2">Belongs to the uracil-DNA glycosylase (UDG) superfamily. Type 4 (UDGa) family.</text>
</comment>
<evidence type="ECO:0000256" key="9">
    <source>
        <dbReference type="ARBA" id="ARBA00023004"/>
    </source>
</evidence>
<dbReference type="FunFam" id="3.40.470.10:FF:000013">
    <property type="entry name" value="Type-4 uracil-DNA glycosylase"/>
    <property type="match status" value="1"/>
</dbReference>
<dbReference type="AlphaFoldDB" id="D2RF65"/>
<dbReference type="RefSeq" id="WP_012941094.1">
    <property type="nucleotide sequence ID" value="NC_013741.1"/>
</dbReference>
<dbReference type="EMBL" id="CP001857">
    <property type="protein sequence ID" value="ADB58759.1"/>
    <property type="molecule type" value="Genomic_DNA"/>
</dbReference>
<evidence type="ECO:0000256" key="4">
    <source>
        <dbReference type="ARBA" id="ARBA00019403"/>
    </source>
</evidence>
<proteinExistence type="inferred from homology"/>
<dbReference type="SMART" id="SM00986">
    <property type="entry name" value="UDG"/>
    <property type="match status" value="1"/>
</dbReference>
<keyword evidence="5" id="KW-0004">4Fe-4S</keyword>
<dbReference type="OrthoDB" id="8612at2157"/>
<keyword evidence="14" id="KW-1185">Reference proteome</keyword>
<keyword evidence="7" id="KW-0227">DNA damage</keyword>
<evidence type="ECO:0000256" key="3">
    <source>
        <dbReference type="ARBA" id="ARBA00012030"/>
    </source>
</evidence>
<evidence type="ECO:0000256" key="5">
    <source>
        <dbReference type="ARBA" id="ARBA00022485"/>
    </source>
</evidence>
<sequence>MRLEDVEGEIRKCRKCKLWKYKTNYVPGEGNPNAKIVFIGEAPGKEEDLQGRPFVGKAGKYLTEVLKKLGVERSDVYITNVLKCRPPNNRDPKPEEIEACKPHLLRQLEIIKPDVIVCLGRFSSDVILNEFGIGFRGISRDRGKVFDVEKWGKVVKIIPTYHPAAVLRNKSLADYFESDLKKAVEVLKKRPKTLLDFFS</sequence>
<dbReference type="SMART" id="SM00987">
    <property type="entry name" value="UreE_C"/>
    <property type="match status" value="1"/>
</dbReference>